<feature type="transmembrane region" description="Helical" evidence="2">
    <location>
        <begin position="24"/>
        <end position="51"/>
    </location>
</feature>
<keyword evidence="4" id="KW-1185">Reference proteome</keyword>
<keyword evidence="2" id="KW-0812">Transmembrane</keyword>
<dbReference type="InterPro" id="IPR021330">
    <property type="entry name" value="DUF2939"/>
</dbReference>
<evidence type="ECO:0000313" key="3">
    <source>
        <dbReference type="EMBL" id="QQQ19633.1"/>
    </source>
</evidence>
<protein>
    <submittedName>
        <fullName evidence="3">DUF2939 domain-containing protein</fullName>
    </submittedName>
</protein>
<feature type="region of interest" description="Disordered" evidence="1">
    <location>
        <begin position="135"/>
        <end position="154"/>
    </location>
</feature>
<evidence type="ECO:0000256" key="1">
    <source>
        <dbReference type="SAM" id="MobiDB-lite"/>
    </source>
</evidence>
<dbReference type="RefSeq" id="WP_201103984.1">
    <property type="nucleotide sequence ID" value="NZ_CP067977.1"/>
</dbReference>
<evidence type="ECO:0000256" key="2">
    <source>
        <dbReference type="SAM" id="Phobius"/>
    </source>
</evidence>
<keyword evidence="2" id="KW-1133">Transmembrane helix</keyword>
<proteinExistence type="predicted"/>
<gene>
    <name evidence="3" type="ORF">JIP62_05975</name>
</gene>
<dbReference type="EMBL" id="CP067977">
    <property type="protein sequence ID" value="QQQ19633.1"/>
    <property type="molecule type" value="Genomic_DNA"/>
</dbReference>
<evidence type="ECO:0000313" key="4">
    <source>
        <dbReference type="Proteomes" id="UP000595448"/>
    </source>
</evidence>
<reference evidence="3 4" key="1">
    <citation type="submission" date="2021-01" db="EMBL/GenBank/DDBJ databases">
        <title>Brevundimonas vitis sp. nov., an bacterium isolated from grape (Vitis vinifera).</title>
        <authorList>
            <person name="Jiang L."/>
            <person name="Lee J."/>
        </authorList>
    </citation>
    <scope>NUCLEOTIDE SEQUENCE [LARGE SCALE GENOMIC DNA]</scope>
    <source>
        <strain evidence="3 4">GRTSA-9</strain>
    </source>
</reference>
<accession>A0ABX7BSB5</accession>
<organism evidence="3 4">
    <name type="scientific">Brevundimonas vitisensis</name>
    <dbReference type="NCBI Taxonomy" id="2800818"/>
    <lineage>
        <taxon>Bacteria</taxon>
        <taxon>Pseudomonadati</taxon>
        <taxon>Pseudomonadota</taxon>
        <taxon>Alphaproteobacteria</taxon>
        <taxon>Caulobacterales</taxon>
        <taxon>Caulobacteraceae</taxon>
        <taxon>Brevundimonas</taxon>
    </lineage>
</organism>
<name>A0ABX7BSB5_9CAUL</name>
<sequence>MSSSDTAGQPVWARKRKGQGAGGAFANLLGLAVLVAVIAFFAAPAVGFFGIRSAAEANDAAGLSRLIDFNAVRQSLRPQLNGRPEAMAPAPSFLEDPIGAVRRQFEQAPIGGPDVDAYLTPAALAALTRGEGRYAAQRSATAQPAETGGPMPRPVFWGINRARMSVSDEGGSQTIFTFERKGPFEWKLVHIGLPEGTAPAPMVGQSGRKGG</sequence>
<dbReference type="Pfam" id="PF11159">
    <property type="entry name" value="DUF2939"/>
    <property type="match status" value="1"/>
</dbReference>
<dbReference type="Proteomes" id="UP000595448">
    <property type="component" value="Chromosome"/>
</dbReference>
<keyword evidence="2" id="KW-0472">Membrane</keyword>